<protein>
    <submittedName>
        <fullName evidence="3">Alpha/beta fold hydrolase</fullName>
    </submittedName>
</protein>
<feature type="domain" description="AB hydrolase-1" evidence="2">
    <location>
        <begin position="34"/>
        <end position="135"/>
    </location>
</feature>
<dbReference type="Gene3D" id="3.40.50.1820">
    <property type="entry name" value="alpha/beta hydrolase"/>
    <property type="match status" value="1"/>
</dbReference>
<evidence type="ECO:0000256" key="1">
    <source>
        <dbReference type="ARBA" id="ARBA00022801"/>
    </source>
</evidence>
<dbReference type="EMBL" id="JAGSMN010001848">
    <property type="protein sequence ID" value="MBR7678788.1"/>
    <property type="molecule type" value="Genomic_DNA"/>
</dbReference>
<dbReference type="PANTHER" id="PTHR43329">
    <property type="entry name" value="EPOXIDE HYDROLASE"/>
    <property type="match status" value="1"/>
</dbReference>
<comment type="caution">
    <text evidence="3">The sequence shown here is derived from an EMBL/GenBank/DDBJ whole genome shotgun (WGS) entry which is preliminary data.</text>
</comment>
<dbReference type="Pfam" id="PF00561">
    <property type="entry name" value="Abhydrolase_1"/>
    <property type="match status" value="1"/>
</dbReference>
<proteinExistence type="predicted"/>
<evidence type="ECO:0000313" key="4">
    <source>
        <dbReference type="Proteomes" id="UP000675554"/>
    </source>
</evidence>
<gene>
    <name evidence="3" type="ORF">KDA82_38735</name>
</gene>
<dbReference type="InterPro" id="IPR029058">
    <property type="entry name" value="AB_hydrolase_fold"/>
</dbReference>
<dbReference type="SUPFAM" id="SSF53474">
    <property type="entry name" value="alpha/beta-Hydrolases"/>
    <property type="match status" value="1"/>
</dbReference>
<sequence length="135" mass="14029">MRPAADAVGAGALALGAAVAAGVRVHVRVAGEGPPVLLLHGYPQTHLIWHGVAPALVAAGHTVVLTDLRGYGDSDKPPSDADAEHAPYAKRAMARDQLLVMRELGHERFAVAGHDRGGRVAHRLALDHPEAVSAL</sequence>
<dbReference type="GO" id="GO:0016787">
    <property type="term" value="F:hydrolase activity"/>
    <property type="evidence" value="ECO:0007669"/>
    <property type="project" value="UniProtKB-KW"/>
</dbReference>
<evidence type="ECO:0000313" key="3">
    <source>
        <dbReference type="EMBL" id="MBR7678788.1"/>
    </source>
</evidence>
<dbReference type="InterPro" id="IPR000073">
    <property type="entry name" value="AB_hydrolase_1"/>
</dbReference>
<accession>A0A8T4J4X9</accession>
<organism evidence="3 4">
    <name type="scientific">Streptomyces daliensis</name>
    <dbReference type="NCBI Taxonomy" id="299421"/>
    <lineage>
        <taxon>Bacteria</taxon>
        <taxon>Bacillati</taxon>
        <taxon>Actinomycetota</taxon>
        <taxon>Actinomycetes</taxon>
        <taxon>Kitasatosporales</taxon>
        <taxon>Streptomycetaceae</taxon>
        <taxon>Streptomyces</taxon>
    </lineage>
</organism>
<dbReference type="PRINTS" id="PR00111">
    <property type="entry name" value="ABHYDROLASE"/>
</dbReference>
<dbReference type="AlphaFoldDB" id="A0A8T4J4X9"/>
<reference evidence="3" key="1">
    <citation type="submission" date="2021-04" db="EMBL/GenBank/DDBJ databases">
        <title>Sequencing of actinobacteria type strains.</title>
        <authorList>
            <person name="Nguyen G.-S."/>
            <person name="Wentzel A."/>
        </authorList>
    </citation>
    <scope>NUCLEOTIDE SEQUENCE</scope>
    <source>
        <strain evidence="3">DSM 42095</strain>
    </source>
</reference>
<evidence type="ECO:0000259" key="2">
    <source>
        <dbReference type="Pfam" id="PF00561"/>
    </source>
</evidence>
<keyword evidence="4" id="KW-1185">Reference proteome</keyword>
<feature type="non-terminal residue" evidence="3">
    <location>
        <position position="135"/>
    </location>
</feature>
<dbReference type="Proteomes" id="UP000675554">
    <property type="component" value="Unassembled WGS sequence"/>
</dbReference>
<name>A0A8T4J4X9_9ACTN</name>
<keyword evidence="1 3" id="KW-0378">Hydrolase</keyword>
<dbReference type="PRINTS" id="PR00412">
    <property type="entry name" value="EPOXHYDRLASE"/>
</dbReference>
<dbReference type="InterPro" id="IPR000639">
    <property type="entry name" value="Epox_hydrolase-like"/>
</dbReference>